<dbReference type="AlphaFoldDB" id="A0A2K5I3Q2"/>
<keyword evidence="2" id="KW-1185">Reference proteome</keyword>
<evidence type="ECO:0000313" key="2">
    <source>
        <dbReference type="Proteomes" id="UP000233080"/>
    </source>
</evidence>
<dbReference type="OMA" id="TFTICML"/>
<name>A0A2K5I3Q2_COLAP</name>
<proteinExistence type="predicted"/>
<accession>A0A2K5I3Q2</accession>
<evidence type="ECO:0000313" key="1">
    <source>
        <dbReference type="Ensembl" id="ENSCANP00000011171.1"/>
    </source>
</evidence>
<sequence>VRQSSKSRRSSFFIFLRKRSQESCPSKLPFLGLGLFQWTINGGLNLLRTDNVPKQQSPQRLVPLPLVSWRLYQTFTVCMLDFITASQAPSIKPLFMLHWCMKVK</sequence>
<organism evidence="1 2">
    <name type="scientific">Colobus angolensis palliatus</name>
    <name type="common">Peters' Angolan colobus</name>
    <dbReference type="NCBI Taxonomy" id="336983"/>
    <lineage>
        <taxon>Eukaryota</taxon>
        <taxon>Metazoa</taxon>
        <taxon>Chordata</taxon>
        <taxon>Craniata</taxon>
        <taxon>Vertebrata</taxon>
        <taxon>Euteleostomi</taxon>
        <taxon>Mammalia</taxon>
        <taxon>Eutheria</taxon>
        <taxon>Euarchontoglires</taxon>
        <taxon>Primates</taxon>
        <taxon>Haplorrhini</taxon>
        <taxon>Catarrhini</taxon>
        <taxon>Cercopithecidae</taxon>
        <taxon>Colobinae</taxon>
        <taxon>Colobus</taxon>
    </lineage>
</organism>
<dbReference type="Proteomes" id="UP000233080">
    <property type="component" value="Unassembled WGS sequence"/>
</dbReference>
<dbReference type="Ensembl" id="ENSCANT00000034067.1">
    <property type="protein sequence ID" value="ENSCANP00000011171.1"/>
    <property type="gene ID" value="ENSCANG00000029003.1"/>
</dbReference>
<reference evidence="1" key="1">
    <citation type="submission" date="2025-08" db="UniProtKB">
        <authorList>
            <consortium name="Ensembl"/>
        </authorList>
    </citation>
    <scope>IDENTIFICATION</scope>
</reference>
<protein>
    <submittedName>
        <fullName evidence="1">Uncharacterized protein</fullName>
    </submittedName>
</protein>
<reference evidence="1" key="2">
    <citation type="submission" date="2025-09" db="UniProtKB">
        <authorList>
            <consortium name="Ensembl"/>
        </authorList>
    </citation>
    <scope>IDENTIFICATION</scope>
</reference>